<dbReference type="OrthoDB" id="9800350at2"/>
<evidence type="ECO:0000256" key="2">
    <source>
        <dbReference type="ARBA" id="ARBA00023125"/>
    </source>
</evidence>
<keyword evidence="6" id="KW-1185">Reference proteome</keyword>
<dbReference type="PROSITE" id="PS51118">
    <property type="entry name" value="HTH_HXLR"/>
    <property type="match status" value="1"/>
</dbReference>
<dbReference type="AlphaFoldDB" id="A0A1M7C4Y6"/>
<dbReference type="InterPro" id="IPR036390">
    <property type="entry name" value="WH_DNA-bd_sf"/>
</dbReference>
<evidence type="ECO:0000313" key="6">
    <source>
        <dbReference type="Proteomes" id="UP000186002"/>
    </source>
</evidence>
<keyword evidence="1" id="KW-0805">Transcription regulation</keyword>
<keyword evidence="2" id="KW-0238">DNA-binding</keyword>
<dbReference type="EMBL" id="FRBW01000001">
    <property type="protein sequence ID" value="SHL62216.1"/>
    <property type="molecule type" value="Genomic_DNA"/>
</dbReference>
<dbReference type="GO" id="GO:0003677">
    <property type="term" value="F:DNA binding"/>
    <property type="evidence" value="ECO:0007669"/>
    <property type="project" value="UniProtKB-KW"/>
</dbReference>
<evidence type="ECO:0000313" key="5">
    <source>
        <dbReference type="EMBL" id="SHL62216.1"/>
    </source>
</evidence>
<sequence length="151" mass="16826">MSAQSQSRANTEVSAVPERDLTLEGILKRGEVLNERCPSREILSHLMSRWGVLVLIALLEHTHRFSELRRKVGGVSEKMLAQTLQTLEADGFVLRQSFPVVPPHVEYSLTPLGEEAALKVRDLVIWIEDNIGRILETRESIAAAGMTAERG</sequence>
<accession>A0A1M7C4Y6</accession>
<dbReference type="SUPFAM" id="SSF46785">
    <property type="entry name" value="Winged helix' DNA-binding domain"/>
    <property type="match status" value="1"/>
</dbReference>
<keyword evidence="3" id="KW-0804">Transcription</keyword>
<reference evidence="5 6" key="1">
    <citation type="submission" date="2016-11" db="EMBL/GenBank/DDBJ databases">
        <authorList>
            <person name="Jaros S."/>
            <person name="Januszkiewicz K."/>
            <person name="Wedrychowicz H."/>
        </authorList>
    </citation>
    <scope>NUCLEOTIDE SEQUENCE [LARGE SCALE GENOMIC DNA]</scope>
    <source>
        <strain evidence="5 6">DSM 22153</strain>
    </source>
</reference>
<gene>
    <name evidence="5" type="ORF">SAMN05444272_1066</name>
</gene>
<dbReference type="InterPro" id="IPR002577">
    <property type="entry name" value="HTH_HxlR"/>
</dbReference>
<name>A0A1M7C4Y6_9HYPH</name>
<dbReference type="PANTHER" id="PTHR33204">
    <property type="entry name" value="TRANSCRIPTIONAL REGULATOR, MARR FAMILY"/>
    <property type="match status" value="1"/>
</dbReference>
<dbReference type="Proteomes" id="UP000186002">
    <property type="component" value="Unassembled WGS sequence"/>
</dbReference>
<protein>
    <submittedName>
        <fullName evidence="5">Transcriptional regulator, HxlR family</fullName>
    </submittedName>
</protein>
<evidence type="ECO:0000256" key="3">
    <source>
        <dbReference type="ARBA" id="ARBA00023163"/>
    </source>
</evidence>
<dbReference type="Pfam" id="PF01638">
    <property type="entry name" value="HxlR"/>
    <property type="match status" value="1"/>
</dbReference>
<dbReference type="InterPro" id="IPR036388">
    <property type="entry name" value="WH-like_DNA-bd_sf"/>
</dbReference>
<organism evidence="5 6">
    <name type="scientific">Roseibium suaedae</name>
    <dbReference type="NCBI Taxonomy" id="735517"/>
    <lineage>
        <taxon>Bacteria</taxon>
        <taxon>Pseudomonadati</taxon>
        <taxon>Pseudomonadota</taxon>
        <taxon>Alphaproteobacteria</taxon>
        <taxon>Hyphomicrobiales</taxon>
        <taxon>Stappiaceae</taxon>
        <taxon>Roseibium</taxon>
    </lineage>
</organism>
<feature type="domain" description="HTH hxlR-type" evidence="4">
    <location>
        <begin position="37"/>
        <end position="135"/>
    </location>
</feature>
<proteinExistence type="predicted"/>
<dbReference type="RefSeq" id="WP_084081709.1">
    <property type="nucleotide sequence ID" value="NZ_FRBW01000001.1"/>
</dbReference>
<dbReference type="Gene3D" id="1.10.10.10">
    <property type="entry name" value="Winged helix-like DNA-binding domain superfamily/Winged helix DNA-binding domain"/>
    <property type="match status" value="1"/>
</dbReference>
<evidence type="ECO:0000256" key="1">
    <source>
        <dbReference type="ARBA" id="ARBA00023015"/>
    </source>
</evidence>
<evidence type="ECO:0000259" key="4">
    <source>
        <dbReference type="PROSITE" id="PS51118"/>
    </source>
</evidence>
<dbReference type="PANTHER" id="PTHR33204:SF37">
    <property type="entry name" value="HTH-TYPE TRANSCRIPTIONAL REGULATOR YODB"/>
    <property type="match status" value="1"/>
</dbReference>